<dbReference type="Proteomes" id="UP001108025">
    <property type="component" value="Unassembled WGS sequence"/>
</dbReference>
<dbReference type="EMBL" id="JAJNAY010000002">
    <property type="protein sequence ID" value="MCD1118685.1"/>
    <property type="molecule type" value="Genomic_DNA"/>
</dbReference>
<proteinExistence type="predicted"/>
<name>A0A9Q3V718_9FLAO</name>
<keyword evidence="2" id="KW-1185">Reference proteome</keyword>
<dbReference type="AlphaFoldDB" id="A0A9Q3V718"/>
<gene>
    <name evidence="1" type="ORF">LO744_17735</name>
</gene>
<organism evidence="1 2">
    <name type="scientific">Chryseobacterium turcicum</name>
    <dbReference type="NCBI Taxonomy" id="2898076"/>
    <lineage>
        <taxon>Bacteria</taxon>
        <taxon>Pseudomonadati</taxon>
        <taxon>Bacteroidota</taxon>
        <taxon>Flavobacteriia</taxon>
        <taxon>Flavobacteriales</taxon>
        <taxon>Weeksellaceae</taxon>
        <taxon>Chryseobacterium group</taxon>
        <taxon>Chryseobacterium</taxon>
    </lineage>
</organism>
<comment type="caution">
    <text evidence="1">The sequence shown here is derived from an EMBL/GenBank/DDBJ whole genome shotgun (WGS) entry which is preliminary data.</text>
</comment>
<accession>A0A9Q3V718</accession>
<evidence type="ECO:0000313" key="2">
    <source>
        <dbReference type="Proteomes" id="UP001108025"/>
    </source>
</evidence>
<protein>
    <submittedName>
        <fullName evidence="1">Uncharacterized protein</fullName>
    </submittedName>
</protein>
<reference evidence="1" key="1">
    <citation type="submission" date="2021-11" db="EMBL/GenBank/DDBJ databases">
        <title>Description of novel Chryseobacterium species.</title>
        <authorList>
            <person name="Saticioglu I.B."/>
            <person name="Ay H."/>
            <person name="Altun S."/>
            <person name="Duman M."/>
        </authorList>
    </citation>
    <scope>NUCLEOTIDE SEQUENCE</scope>
    <source>
        <strain evidence="1">C-17</strain>
    </source>
</reference>
<sequence length="52" mass="6518">MLYRDKEFAFISKFYFELKKGTMWYTIAENKKKEMVKSRALDLQEYYENLDY</sequence>
<evidence type="ECO:0000313" key="1">
    <source>
        <dbReference type="EMBL" id="MCD1118685.1"/>
    </source>
</evidence>